<dbReference type="InterPro" id="IPR024535">
    <property type="entry name" value="RHGA/B-epi-like_pectate_lyase"/>
</dbReference>
<gene>
    <name evidence="2" type="ORF">SAMN05444355_1154</name>
</gene>
<protein>
    <submittedName>
        <fullName evidence="2">Pectate lyase superfamily protein</fullName>
    </submittedName>
</protein>
<proteinExistence type="predicted"/>
<dbReference type="GO" id="GO:0016829">
    <property type="term" value="F:lyase activity"/>
    <property type="evidence" value="ECO:0007669"/>
    <property type="project" value="UniProtKB-KW"/>
</dbReference>
<reference evidence="3" key="1">
    <citation type="submission" date="2016-10" db="EMBL/GenBank/DDBJ databases">
        <authorList>
            <person name="Varghese N."/>
            <person name="Submissions S."/>
        </authorList>
    </citation>
    <scope>NUCLEOTIDE SEQUENCE [LARGE SCALE GENOMIC DNA]</scope>
    <source>
        <strain evidence="3">DSM 15719</strain>
    </source>
</reference>
<name>A0A1H9Q1M9_FLAFI</name>
<feature type="domain" description="Rhamnogalacturonase A/B/Epimerase-like pectate lyase" evidence="1">
    <location>
        <begin position="35"/>
        <end position="225"/>
    </location>
</feature>
<evidence type="ECO:0000259" key="1">
    <source>
        <dbReference type="Pfam" id="PF12708"/>
    </source>
</evidence>
<dbReference type="Gene3D" id="2.160.20.10">
    <property type="entry name" value="Single-stranded right-handed beta-helix, Pectin lyase-like"/>
    <property type="match status" value="1"/>
</dbReference>
<keyword evidence="3" id="KW-1185">Reference proteome</keyword>
<dbReference type="InterPro" id="IPR012334">
    <property type="entry name" value="Pectin_lyas_fold"/>
</dbReference>
<dbReference type="SUPFAM" id="SSF51126">
    <property type="entry name" value="Pectin lyase-like"/>
    <property type="match status" value="1"/>
</dbReference>
<accession>A0A1H9Q1M9</accession>
<dbReference type="EMBL" id="FOFZ01000015">
    <property type="protein sequence ID" value="SER53985.1"/>
    <property type="molecule type" value="Genomic_DNA"/>
</dbReference>
<dbReference type="AlphaFoldDB" id="A0A1H9Q1M9"/>
<dbReference type="InterPro" id="IPR011050">
    <property type="entry name" value="Pectin_lyase_fold/virulence"/>
</dbReference>
<dbReference type="Pfam" id="PF12708">
    <property type="entry name" value="Pect-lyase_RHGA_epim"/>
    <property type="match status" value="1"/>
</dbReference>
<organism evidence="2 3">
    <name type="scientific">Flavobacterium frigoris</name>
    <dbReference type="NCBI Taxonomy" id="229204"/>
    <lineage>
        <taxon>Bacteria</taxon>
        <taxon>Pseudomonadati</taxon>
        <taxon>Bacteroidota</taxon>
        <taxon>Flavobacteriia</taxon>
        <taxon>Flavobacteriales</taxon>
        <taxon>Flavobacteriaceae</taxon>
        <taxon>Flavobacterium</taxon>
    </lineage>
</organism>
<keyword evidence="2" id="KW-0456">Lyase</keyword>
<dbReference type="Proteomes" id="UP000183658">
    <property type="component" value="Unassembled WGS sequence"/>
</dbReference>
<evidence type="ECO:0000313" key="2">
    <source>
        <dbReference type="EMBL" id="SER53985.1"/>
    </source>
</evidence>
<sequence length="455" mass="50837">MKIKFLSIILCSVLSFFSISNRNEVKNIKVGKNTISVMFFGAMGDGVTDDSDAFQKAIVYCVKNNKTLYVPRTSTNYRLNKTIRVSLSSHDKIKIISNQAVIMPEIINSSSAYKLTAFTENVFLSIGRKMNSIDSFENLEELNNTSIDISGLIFDGANVKHLERFLSYKQTIYIGAQLIAQSVKLKNCEFRNIQGYGLRIHEVSASKILNCKFINVGGRGDTAFVNGSDFDAFGDAIYHAKVNKNAVITIEDCVFIGKKQKNKRSRSALTFEFSLFPYNVNLKNLDIEGYAKCLHIEETAATLFKIVNVNMKDFNFGIANVLNDKTVMYLDNCVIKVAYNDGNDAGDALAFLNYNSTAKIYVNRSILDFNGRHNAYQSAVGLINVKNSVINGNNTNFFFADGSTSFFQCRFINFGGKQISFLSLNPNNSYIIEDSKFEGLLASDIKSDSVKLEIR</sequence>
<dbReference type="OrthoDB" id="606446at2"/>
<dbReference type="RefSeq" id="WP_074724298.1">
    <property type="nucleotide sequence ID" value="NZ_CBCRVS010000006.1"/>
</dbReference>
<evidence type="ECO:0000313" key="3">
    <source>
        <dbReference type="Proteomes" id="UP000183658"/>
    </source>
</evidence>